<feature type="transmembrane region" description="Helical" evidence="8">
    <location>
        <begin position="203"/>
        <end position="227"/>
    </location>
</feature>
<evidence type="ECO:0000256" key="6">
    <source>
        <dbReference type="ARBA" id="ARBA00023063"/>
    </source>
</evidence>
<dbReference type="RefSeq" id="WP_095654139.1">
    <property type="nucleotide sequence ID" value="NZ_NPOA01000002.1"/>
</dbReference>
<keyword evidence="6" id="KW-0534">Nitrate assimilation</keyword>
<dbReference type="SUPFAM" id="SSF55785">
    <property type="entry name" value="PYP-like sensor domain (PAS domain)"/>
    <property type="match status" value="1"/>
</dbReference>
<dbReference type="GO" id="GO:0042128">
    <property type="term" value="P:nitrate assimilation"/>
    <property type="evidence" value="ECO:0007669"/>
    <property type="project" value="UniProtKB-KW"/>
</dbReference>
<feature type="transmembrane region" description="Helical" evidence="8">
    <location>
        <begin position="12"/>
        <end position="32"/>
    </location>
</feature>
<dbReference type="InterPro" id="IPR000014">
    <property type="entry name" value="PAS"/>
</dbReference>
<organism evidence="11 12">
    <name type="scientific">Virgibacillus profundi</name>
    <dbReference type="NCBI Taxonomy" id="2024555"/>
    <lineage>
        <taxon>Bacteria</taxon>
        <taxon>Bacillati</taxon>
        <taxon>Bacillota</taxon>
        <taxon>Bacilli</taxon>
        <taxon>Bacillales</taxon>
        <taxon>Bacillaceae</taxon>
        <taxon>Virgibacillus</taxon>
    </lineage>
</organism>
<dbReference type="PROSITE" id="PS50112">
    <property type="entry name" value="PAS"/>
    <property type="match status" value="1"/>
</dbReference>
<feature type="transmembrane region" description="Helical" evidence="8">
    <location>
        <begin position="163"/>
        <end position="182"/>
    </location>
</feature>
<feature type="transmembrane region" description="Helical" evidence="8">
    <location>
        <begin position="357"/>
        <end position="378"/>
    </location>
</feature>
<dbReference type="InterPro" id="IPR036259">
    <property type="entry name" value="MFS_trans_sf"/>
</dbReference>
<dbReference type="Gene3D" id="3.30.450.20">
    <property type="entry name" value="PAS domain"/>
    <property type="match status" value="1"/>
</dbReference>
<dbReference type="PROSITE" id="PS50850">
    <property type="entry name" value="MFS"/>
    <property type="match status" value="1"/>
</dbReference>
<feature type="transmembrane region" description="Helical" evidence="8">
    <location>
        <begin position="44"/>
        <end position="65"/>
    </location>
</feature>
<evidence type="ECO:0000256" key="1">
    <source>
        <dbReference type="ARBA" id="ARBA00004651"/>
    </source>
</evidence>
<keyword evidence="3" id="KW-0813">Transport</keyword>
<keyword evidence="4 8" id="KW-0812">Transmembrane</keyword>
<evidence type="ECO:0000256" key="3">
    <source>
        <dbReference type="ARBA" id="ARBA00022448"/>
    </source>
</evidence>
<dbReference type="PANTHER" id="PTHR23515">
    <property type="entry name" value="HIGH-AFFINITY NITRATE TRANSPORTER 2.3"/>
    <property type="match status" value="1"/>
</dbReference>
<comment type="caution">
    <text evidence="11">The sequence shown here is derived from an EMBL/GenBank/DDBJ whole genome shotgun (WGS) entry which is preliminary data.</text>
</comment>
<feature type="transmembrane region" description="Helical" evidence="8">
    <location>
        <begin position="72"/>
        <end position="91"/>
    </location>
</feature>
<evidence type="ECO:0000256" key="4">
    <source>
        <dbReference type="ARBA" id="ARBA00022692"/>
    </source>
</evidence>
<name>A0A2A2IGB3_9BACI</name>
<dbReference type="SUPFAM" id="SSF103473">
    <property type="entry name" value="MFS general substrate transporter"/>
    <property type="match status" value="1"/>
</dbReference>
<dbReference type="Proteomes" id="UP000218887">
    <property type="component" value="Unassembled WGS sequence"/>
</dbReference>
<dbReference type="Pfam" id="PF07690">
    <property type="entry name" value="MFS_1"/>
    <property type="match status" value="1"/>
</dbReference>
<dbReference type="EMBL" id="NPOA01000002">
    <property type="protein sequence ID" value="PAV30809.1"/>
    <property type="molecule type" value="Genomic_DNA"/>
</dbReference>
<feature type="transmembrane region" description="Helical" evidence="8">
    <location>
        <begin position="292"/>
        <end position="312"/>
    </location>
</feature>
<evidence type="ECO:0000256" key="2">
    <source>
        <dbReference type="ARBA" id="ARBA00008432"/>
    </source>
</evidence>
<feature type="transmembrane region" description="Helical" evidence="8">
    <location>
        <begin position="267"/>
        <end position="286"/>
    </location>
</feature>
<protein>
    <submittedName>
        <fullName evidence="11">Nitrate/nitrite transporter</fullName>
    </submittedName>
</protein>
<evidence type="ECO:0000256" key="8">
    <source>
        <dbReference type="SAM" id="Phobius"/>
    </source>
</evidence>
<dbReference type="SMART" id="SM00091">
    <property type="entry name" value="PAS"/>
    <property type="match status" value="1"/>
</dbReference>
<reference evidence="11 12" key="1">
    <citation type="submission" date="2017-08" db="EMBL/GenBank/DDBJ databases">
        <title>Virgibacillus indicus sp. nov. and Virgibacillus profoundi sp. nov, two moderately halophilic bacteria isolated from marine sediment by using the Microfluidic Streak Plate.</title>
        <authorList>
            <person name="Xu B."/>
            <person name="Hu B."/>
            <person name="Wang J."/>
            <person name="Zhu Y."/>
            <person name="Huang L."/>
            <person name="Du W."/>
            <person name="Huang Y."/>
        </authorList>
    </citation>
    <scope>NUCLEOTIDE SEQUENCE [LARGE SCALE GENOMIC DNA]</scope>
    <source>
        <strain evidence="11 12">IO3-P3-H5</strain>
    </source>
</reference>
<dbReference type="InterPro" id="IPR011701">
    <property type="entry name" value="MFS"/>
</dbReference>
<dbReference type="OrthoDB" id="9773404at2"/>
<evidence type="ECO:0000313" key="12">
    <source>
        <dbReference type="Proteomes" id="UP000218887"/>
    </source>
</evidence>
<dbReference type="CDD" id="cd17341">
    <property type="entry name" value="MFS_NRT2_like"/>
    <property type="match status" value="1"/>
</dbReference>
<dbReference type="NCBIfam" id="TIGR00229">
    <property type="entry name" value="sensory_box"/>
    <property type="match status" value="1"/>
</dbReference>
<dbReference type="GO" id="GO:0015112">
    <property type="term" value="F:nitrate transmembrane transporter activity"/>
    <property type="evidence" value="ECO:0007669"/>
    <property type="project" value="InterPro"/>
</dbReference>
<evidence type="ECO:0000256" key="7">
    <source>
        <dbReference type="ARBA" id="ARBA00023136"/>
    </source>
</evidence>
<feature type="transmembrane region" description="Helical" evidence="8">
    <location>
        <begin position="128"/>
        <end position="151"/>
    </location>
</feature>
<evidence type="ECO:0000259" key="10">
    <source>
        <dbReference type="PROSITE" id="PS50850"/>
    </source>
</evidence>
<feature type="transmembrane region" description="Helical" evidence="8">
    <location>
        <begin position="239"/>
        <end position="260"/>
    </location>
</feature>
<keyword evidence="12" id="KW-1185">Reference proteome</keyword>
<comment type="subcellular location">
    <subcellularLocation>
        <location evidence="1">Cell membrane</location>
        <topology evidence="1">Multi-pass membrane protein</topology>
    </subcellularLocation>
</comment>
<sequence>MKKPNVQLTLQTSSLFIGFMVWVLISSLMPFIQEDIALTSGQASLVTAIPVILGSLLRIPIGFYTDRLGSRVLFLISTLILLFPVFFISIADSFADLVIGGLILGVGGATFSIGVTSLPKYFPKEKHGFVNGIYGVGNIGTAITTFTAPIIAQNIGWESTVRLFIILLLIFAALIFIFGDRNEVTAKKSMSEQIKGVYRNTTLWFLSLFYFITFGAFVAFTMFLPSFLVDNFGLNPVDAGIRTAIFIAIATLLRPIGGLLADKFDPFIILMFVFAGVTFSGILLSFSPSIGWYTVGALAVGVTVGIGNGTIFKLVPLYFSNQAGIVNGIVSAMGGLGGFFPPLLLTTVDNITGHHSIAFMLLSEFALVSFVIVIFMYYQDRMNIERQIIEGATEGIMVTNKHLDIQNVNPAFTRLTGYAKEEAIGEKTNFLKSGKHDSAFYEKMWWAIEENGFWEGEIWNKRKNGEVYPGWITISTIKNNTGDIKQYIARFTDTSQK</sequence>
<feature type="domain" description="Major facilitator superfamily (MFS) profile" evidence="10">
    <location>
        <begin position="6"/>
        <end position="381"/>
    </location>
</feature>
<feature type="transmembrane region" description="Helical" evidence="8">
    <location>
        <begin position="97"/>
        <end position="116"/>
    </location>
</feature>
<dbReference type="AlphaFoldDB" id="A0A2A2IGB3"/>
<feature type="transmembrane region" description="Helical" evidence="8">
    <location>
        <begin position="324"/>
        <end position="345"/>
    </location>
</feature>
<proteinExistence type="inferred from homology"/>
<dbReference type="Gene3D" id="1.20.1250.20">
    <property type="entry name" value="MFS general substrate transporter like domains"/>
    <property type="match status" value="2"/>
</dbReference>
<gene>
    <name evidence="11" type="ORF">CIL05_03560</name>
</gene>
<evidence type="ECO:0000259" key="9">
    <source>
        <dbReference type="PROSITE" id="PS50112"/>
    </source>
</evidence>
<dbReference type="CDD" id="cd00130">
    <property type="entry name" value="PAS"/>
    <property type="match status" value="1"/>
</dbReference>
<dbReference type="InterPro" id="IPR035965">
    <property type="entry name" value="PAS-like_dom_sf"/>
</dbReference>
<comment type="similarity">
    <text evidence="2">Belongs to the major facilitator superfamily. Nitrate/nitrite porter (TC 2.A.1.8) family.</text>
</comment>
<keyword evidence="5 8" id="KW-1133">Transmembrane helix</keyword>
<dbReference type="InterPro" id="IPR044772">
    <property type="entry name" value="NO3_transporter"/>
</dbReference>
<dbReference type="GO" id="GO:0005886">
    <property type="term" value="C:plasma membrane"/>
    <property type="evidence" value="ECO:0007669"/>
    <property type="project" value="UniProtKB-SubCell"/>
</dbReference>
<evidence type="ECO:0000313" key="11">
    <source>
        <dbReference type="EMBL" id="PAV30809.1"/>
    </source>
</evidence>
<keyword evidence="7 8" id="KW-0472">Membrane</keyword>
<dbReference type="Pfam" id="PF13426">
    <property type="entry name" value="PAS_9"/>
    <property type="match status" value="1"/>
</dbReference>
<dbReference type="InterPro" id="IPR020846">
    <property type="entry name" value="MFS_dom"/>
</dbReference>
<evidence type="ECO:0000256" key="5">
    <source>
        <dbReference type="ARBA" id="ARBA00022989"/>
    </source>
</evidence>
<accession>A0A2A2IGB3</accession>
<feature type="domain" description="PAS" evidence="9">
    <location>
        <begin position="386"/>
        <end position="426"/>
    </location>
</feature>